<evidence type="ECO:0000313" key="3">
    <source>
        <dbReference type="EMBL" id="TYK95230.1"/>
    </source>
</evidence>
<dbReference type="EMBL" id="SJLI01000002">
    <property type="protein sequence ID" value="TYK95230.1"/>
    <property type="molecule type" value="Genomic_DNA"/>
</dbReference>
<gene>
    <name evidence="3" type="ORF">E0F67_05045</name>
</gene>
<dbReference type="GO" id="GO:0015074">
    <property type="term" value="P:DNA integration"/>
    <property type="evidence" value="ECO:0007669"/>
    <property type="project" value="InterPro"/>
</dbReference>
<protein>
    <submittedName>
        <fullName evidence="3">Integrase</fullName>
    </submittedName>
</protein>
<sequence length="60" mass="7062">MEEFTKPTHKTYSEIFEKWYQAYQDTVEPTTASRTLDLFRLHILPVMGELPINKTSPLDC</sequence>
<dbReference type="Pfam" id="PF14659">
    <property type="entry name" value="Phage_int_SAM_3"/>
    <property type="match status" value="1"/>
</dbReference>
<evidence type="ECO:0000259" key="2">
    <source>
        <dbReference type="Pfam" id="PF14659"/>
    </source>
</evidence>
<dbReference type="AlphaFoldDB" id="A0A4Q1QLW5"/>
<dbReference type="InterPro" id="IPR010998">
    <property type="entry name" value="Integrase_recombinase_N"/>
</dbReference>
<comment type="caution">
    <text evidence="3">The sequence shown here is derived from an EMBL/GenBank/DDBJ whole genome shotgun (WGS) entry which is preliminary data.</text>
</comment>
<dbReference type="InterPro" id="IPR004107">
    <property type="entry name" value="Integrase_SAM-like_N"/>
</dbReference>
<dbReference type="Proteomes" id="UP000325300">
    <property type="component" value="Unassembled WGS sequence"/>
</dbReference>
<reference evidence="3 4" key="1">
    <citation type="submission" date="2019-02" db="EMBL/GenBank/DDBJ databases">
        <title>Novel genomic isolates of S. pyogenes and S. dysgalactiae subsp. equisimilis associated to necrotising fasciitis (NSTI).</title>
        <authorList>
            <person name="Barrantes I."/>
        </authorList>
    </citation>
    <scope>NUCLEOTIDE SEQUENCE [LARGE SCALE GENOMIC DNA]</scope>
    <source>
        <strain evidence="3 4">SPY5003</strain>
    </source>
</reference>
<dbReference type="Gene3D" id="1.10.150.130">
    <property type="match status" value="1"/>
</dbReference>
<proteinExistence type="predicted"/>
<evidence type="ECO:0000313" key="4">
    <source>
        <dbReference type="Proteomes" id="UP000325300"/>
    </source>
</evidence>
<keyword evidence="1" id="KW-0238">DNA-binding</keyword>
<name>A0A4Q1QLW5_STRPY</name>
<evidence type="ECO:0000256" key="1">
    <source>
        <dbReference type="ARBA" id="ARBA00023125"/>
    </source>
</evidence>
<organism evidence="3 4">
    <name type="scientific">Streptococcus pyogenes</name>
    <dbReference type="NCBI Taxonomy" id="1314"/>
    <lineage>
        <taxon>Bacteria</taxon>
        <taxon>Bacillati</taxon>
        <taxon>Bacillota</taxon>
        <taxon>Bacilli</taxon>
        <taxon>Lactobacillales</taxon>
        <taxon>Streptococcaceae</taxon>
        <taxon>Streptococcus</taxon>
    </lineage>
</organism>
<accession>A0A4Q1QLW5</accession>
<feature type="domain" description="Integrase SAM-like N-terminal" evidence="2">
    <location>
        <begin position="11"/>
        <end position="60"/>
    </location>
</feature>
<dbReference type="GO" id="GO:0003677">
    <property type="term" value="F:DNA binding"/>
    <property type="evidence" value="ECO:0007669"/>
    <property type="project" value="UniProtKB-KW"/>
</dbReference>